<evidence type="ECO:0000256" key="12">
    <source>
        <dbReference type="RuleBase" id="RU003784"/>
    </source>
</evidence>
<comment type="subunit">
    <text evidence="10">Monomer.</text>
</comment>
<reference evidence="14 15" key="1">
    <citation type="submission" date="2020-06" db="EMBL/GenBank/DDBJ databases">
        <title>Altererythrobacter sp. HHU K3-1.</title>
        <authorList>
            <person name="Zhang D."/>
            <person name="Xue H."/>
        </authorList>
    </citation>
    <scope>NUCLEOTIDE SEQUENCE [LARGE SCALE GENOMIC DNA]</scope>
    <source>
        <strain evidence="14 15">HHU K3-1</strain>
    </source>
</reference>
<dbReference type="EC" id="2.5.1.75" evidence="10"/>
<dbReference type="InterPro" id="IPR039657">
    <property type="entry name" value="Dimethylallyltransferase"/>
</dbReference>
<feature type="site" description="Interaction with substrate tRNA" evidence="10">
    <location>
        <position position="143"/>
    </location>
</feature>
<evidence type="ECO:0000256" key="13">
    <source>
        <dbReference type="RuleBase" id="RU003785"/>
    </source>
</evidence>
<comment type="caution">
    <text evidence="10">Lacks conserved residue(s) required for the propagation of feature annotation.</text>
</comment>
<evidence type="ECO:0000256" key="4">
    <source>
        <dbReference type="ARBA" id="ARBA00022679"/>
    </source>
</evidence>
<dbReference type="Proteomes" id="UP000561438">
    <property type="component" value="Unassembled WGS sequence"/>
</dbReference>
<feature type="binding site" evidence="10">
    <location>
        <begin position="27"/>
        <end position="32"/>
    </location>
    <ligand>
        <name>substrate</name>
    </ligand>
</feature>
<evidence type="ECO:0000256" key="11">
    <source>
        <dbReference type="RuleBase" id="RU003783"/>
    </source>
</evidence>
<dbReference type="GO" id="GO:0006400">
    <property type="term" value="P:tRNA modification"/>
    <property type="evidence" value="ECO:0007669"/>
    <property type="project" value="TreeGrafter"/>
</dbReference>
<sequence length="326" mass="35088">MTRAMAKPDAPLFGGRKPPLALIAGPTASGKSAFAVGLAQALENTGQSAAIINSDSAQVYADLTVLSARPSEDEMTGVPHHLFGTWDGAQACSAADWAAEAKRVIAELHGAHVVPILVGGTGMYLQTLLDGIAPIPPIDPAIRSEVRAMPQDEAYAALTQEDPQSAAALAPADAARTTRALEVVRSTGKSIRDWRQEKVGGIGEEVDLRAAVLLPDRGWLYERCDRRFAQMFDEGAVEEVRELLARDLDPALPVMRAIGVREIASYLSGGCSREEAIAAGAQATRNYAKRQYTWFRRQPPASWTRAAPPDFKTDAMKEILFPDLSR</sequence>
<comment type="cofactor">
    <cofactor evidence="1 10">
        <name>Mg(2+)</name>
        <dbReference type="ChEBI" id="CHEBI:18420"/>
    </cofactor>
</comment>
<dbReference type="Gene3D" id="3.40.50.300">
    <property type="entry name" value="P-loop containing nucleotide triphosphate hydrolases"/>
    <property type="match status" value="1"/>
</dbReference>
<proteinExistence type="inferred from homology"/>
<dbReference type="InterPro" id="IPR018022">
    <property type="entry name" value="IPT"/>
</dbReference>
<evidence type="ECO:0000256" key="2">
    <source>
        <dbReference type="ARBA" id="ARBA00003213"/>
    </source>
</evidence>
<keyword evidence="7 10" id="KW-0067">ATP-binding</keyword>
<organism evidence="14 15">
    <name type="scientific">Qipengyuania atrilutea</name>
    <dbReference type="NCBI Taxonomy" id="2744473"/>
    <lineage>
        <taxon>Bacteria</taxon>
        <taxon>Pseudomonadati</taxon>
        <taxon>Pseudomonadota</taxon>
        <taxon>Alphaproteobacteria</taxon>
        <taxon>Sphingomonadales</taxon>
        <taxon>Erythrobacteraceae</taxon>
        <taxon>Qipengyuania</taxon>
    </lineage>
</organism>
<dbReference type="Gene3D" id="1.10.20.140">
    <property type="match status" value="1"/>
</dbReference>
<dbReference type="PANTHER" id="PTHR11088">
    <property type="entry name" value="TRNA DIMETHYLALLYLTRANSFERASE"/>
    <property type="match status" value="1"/>
</dbReference>
<accession>A0A850GZ97</accession>
<feature type="region of interest" description="Interaction with substrate tRNA" evidence="10">
    <location>
        <begin position="55"/>
        <end position="58"/>
    </location>
</feature>
<keyword evidence="5 10" id="KW-0819">tRNA processing</keyword>
<dbReference type="Pfam" id="PF01715">
    <property type="entry name" value="IPPT"/>
    <property type="match status" value="1"/>
</dbReference>
<comment type="similarity">
    <text evidence="3 10 13">Belongs to the IPP transferase family.</text>
</comment>
<evidence type="ECO:0000256" key="8">
    <source>
        <dbReference type="ARBA" id="ARBA00022842"/>
    </source>
</evidence>
<evidence type="ECO:0000256" key="10">
    <source>
        <dbReference type="HAMAP-Rule" id="MF_00185"/>
    </source>
</evidence>
<dbReference type="GO" id="GO:0005524">
    <property type="term" value="F:ATP binding"/>
    <property type="evidence" value="ECO:0007669"/>
    <property type="project" value="UniProtKB-UniRule"/>
</dbReference>
<dbReference type="AlphaFoldDB" id="A0A850GZ97"/>
<comment type="catalytic activity">
    <reaction evidence="9 10 11">
        <text>adenosine(37) in tRNA + dimethylallyl diphosphate = N(6)-dimethylallyladenosine(37) in tRNA + diphosphate</text>
        <dbReference type="Rhea" id="RHEA:26482"/>
        <dbReference type="Rhea" id="RHEA-COMP:10162"/>
        <dbReference type="Rhea" id="RHEA-COMP:10375"/>
        <dbReference type="ChEBI" id="CHEBI:33019"/>
        <dbReference type="ChEBI" id="CHEBI:57623"/>
        <dbReference type="ChEBI" id="CHEBI:74411"/>
        <dbReference type="ChEBI" id="CHEBI:74415"/>
        <dbReference type="EC" id="2.5.1.75"/>
    </reaction>
</comment>
<keyword evidence="6 10" id="KW-0547">Nucleotide-binding</keyword>
<comment type="caution">
    <text evidence="14">The sequence shown here is derived from an EMBL/GenBank/DDBJ whole genome shotgun (WGS) entry which is preliminary data.</text>
</comment>
<dbReference type="SUPFAM" id="SSF52540">
    <property type="entry name" value="P-loop containing nucleoside triphosphate hydrolases"/>
    <property type="match status" value="1"/>
</dbReference>
<keyword evidence="8 10" id="KW-0460">Magnesium</keyword>
<dbReference type="EMBL" id="JABWGV010000001">
    <property type="protein sequence ID" value="NVD43717.1"/>
    <property type="molecule type" value="Genomic_DNA"/>
</dbReference>
<dbReference type="InterPro" id="IPR027417">
    <property type="entry name" value="P-loop_NTPase"/>
</dbReference>
<evidence type="ECO:0000256" key="7">
    <source>
        <dbReference type="ARBA" id="ARBA00022840"/>
    </source>
</evidence>
<comment type="function">
    <text evidence="2 10 12">Catalyzes the transfer of a dimethylallyl group onto the adenine at position 37 in tRNAs that read codons beginning with uridine, leading to the formation of N6-(dimethylallyl)adenosine (i(6)A).</text>
</comment>
<evidence type="ECO:0000256" key="1">
    <source>
        <dbReference type="ARBA" id="ARBA00001946"/>
    </source>
</evidence>
<keyword evidence="4 10" id="KW-0808">Transferase</keyword>
<evidence type="ECO:0000256" key="5">
    <source>
        <dbReference type="ARBA" id="ARBA00022694"/>
    </source>
</evidence>
<evidence type="ECO:0000256" key="6">
    <source>
        <dbReference type="ARBA" id="ARBA00022741"/>
    </source>
</evidence>
<evidence type="ECO:0000313" key="15">
    <source>
        <dbReference type="Proteomes" id="UP000561438"/>
    </source>
</evidence>
<name>A0A850GZ97_9SPHN</name>
<dbReference type="GO" id="GO:0052381">
    <property type="term" value="F:tRNA dimethylallyltransferase activity"/>
    <property type="evidence" value="ECO:0007669"/>
    <property type="project" value="UniProtKB-UniRule"/>
</dbReference>
<evidence type="ECO:0000256" key="9">
    <source>
        <dbReference type="ARBA" id="ARBA00049563"/>
    </source>
</evidence>
<gene>
    <name evidence="10 14" type="primary">miaA</name>
    <name evidence="14" type="ORF">HUV48_01635</name>
</gene>
<feature type="binding site" evidence="10">
    <location>
        <begin position="25"/>
        <end position="32"/>
    </location>
    <ligand>
        <name>ATP</name>
        <dbReference type="ChEBI" id="CHEBI:30616"/>
    </ligand>
</feature>
<dbReference type="NCBIfam" id="TIGR00174">
    <property type="entry name" value="miaA"/>
    <property type="match status" value="1"/>
</dbReference>
<evidence type="ECO:0000313" key="14">
    <source>
        <dbReference type="EMBL" id="NVD43717.1"/>
    </source>
</evidence>
<protein>
    <recommendedName>
        <fullName evidence="10">tRNA dimethylallyltransferase</fullName>
        <ecNumber evidence="10">2.5.1.75</ecNumber>
    </recommendedName>
    <alternativeName>
        <fullName evidence="10">Dimethylallyl diphosphate:tRNA dimethylallyltransferase</fullName>
        <shortName evidence="10">DMAPP:tRNA dimethylallyltransferase</shortName>
        <shortName evidence="10">DMATase</shortName>
    </alternativeName>
    <alternativeName>
        <fullName evidence="10">Isopentenyl-diphosphate:tRNA isopentenyltransferase</fullName>
        <shortName evidence="10">IPP transferase</shortName>
        <shortName evidence="10">IPPT</shortName>
        <shortName evidence="10">IPTase</shortName>
    </alternativeName>
</protein>
<dbReference type="PANTHER" id="PTHR11088:SF60">
    <property type="entry name" value="TRNA DIMETHYLALLYLTRANSFERASE"/>
    <property type="match status" value="1"/>
</dbReference>
<dbReference type="RefSeq" id="WP_176266022.1">
    <property type="nucleotide sequence ID" value="NZ_JABWGV010000001.1"/>
</dbReference>
<feature type="site" description="Interaction with substrate tRNA" evidence="10">
    <location>
        <position position="121"/>
    </location>
</feature>
<dbReference type="HAMAP" id="MF_00185">
    <property type="entry name" value="IPP_trans"/>
    <property type="match status" value="1"/>
</dbReference>
<evidence type="ECO:0000256" key="3">
    <source>
        <dbReference type="ARBA" id="ARBA00005842"/>
    </source>
</evidence>
<keyword evidence="15" id="KW-1185">Reference proteome</keyword>